<organism evidence="2 3">
    <name type="scientific">Dentiscutata erythropus</name>
    <dbReference type="NCBI Taxonomy" id="1348616"/>
    <lineage>
        <taxon>Eukaryota</taxon>
        <taxon>Fungi</taxon>
        <taxon>Fungi incertae sedis</taxon>
        <taxon>Mucoromycota</taxon>
        <taxon>Glomeromycotina</taxon>
        <taxon>Glomeromycetes</taxon>
        <taxon>Diversisporales</taxon>
        <taxon>Gigasporaceae</taxon>
        <taxon>Dentiscutata</taxon>
    </lineage>
</organism>
<dbReference type="Pfam" id="PF04471">
    <property type="entry name" value="Mrr_cat"/>
    <property type="match status" value="1"/>
</dbReference>
<comment type="caution">
    <text evidence="2">The sequence shown here is derived from an EMBL/GenBank/DDBJ whole genome shotgun (WGS) entry which is preliminary data.</text>
</comment>
<sequence length="82" mass="9295">MSRPTNHPGYESSSSKGDRLEEQVFYLFKSRNMWAIRTRRGPDNGIDLFGSCMGYSFPVQCKNLSSNVTADHIRAFVGAMSW</sequence>
<proteinExistence type="predicted"/>
<gene>
    <name evidence="2" type="ORF">DERYTH_LOCUS2763</name>
</gene>
<evidence type="ECO:0000313" key="2">
    <source>
        <dbReference type="EMBL" id="CAG8498221.1"/>
    </source>
</evidence>
<evidence type="ECO:0000259" key="1">
    <source>
        <dbReference type="Pfam" id="PF04471"/>
    </source>
</evidence>
<dbReference type="Proteomes" id="UP000789405">
    <property type="component" value="Unassembled WGS sequence"/>
</dbReference>
<dbReference type="AlphaFoldDB" id="A0A9N8ZJT6"/>
<name>A0A9N8ZJT6_9GLOM</name>
<dbReference type="InterPro" id="IPR007560">
    <property type="entry name" value="Restrct_endonuc_IV_Mrr"/>
</dbReference>
<accession>A0A9N8ZJT6</accession>
<dbReference type="EMBL" id="CAJVPY010000909">
    <property type="protein sequence ID" value="CAG8498221.1"/>
    <property type="molecule type" value="Genomic_DNA"/>
</dbReference>
<evidence type="ECO:0000313" key="3">
    <source>
        <dbReference type="Proteomes" id="UP000789405"/>
    </source>
</evidence>
<dbReference type="GO" id="GO:0004519">
    <property type="term" value="F:endonuclease activity"/>
    <property type="evidence" value="ECO:0007669"/>
    <property type="project" value="InterPro"/>
</dbReference>
<dbReference type="GO" id="GO:0009307">
    <property type="term" value="P:DNA restriction-modification system"/>
    <property type="evidence" value="ECO:0007669"/>
    <property type="project" value="InterPro"/>
</dbReference>
<dbReference type="GO" id="GO:0006302">
    <property type="term" value="P:double-strand break repair"/>
    <property type="evidence" value="ECO:0007669"/>
    <property type="project" value="UniProtKB-ARBA"/>
</dbReference>
<protein>
    <submittedName>
        <fullName evidence="2">14839_t:CDS:1</fullName>
    </submittedName>
</protein>
<dbReference type="InterPro" id="IPR011335">
    <property type="entry name" value="Restrct_endonuc-II-like"/>
</dbReference>
<dbReference type="GO" id="GO:0003677">
    <property type="term" value="F:DNA binding"/>
    <property type="evidence" value="ECO:0007669"/>
    <property type="project" value="InterPro"/>
</dbReference>
<feature type="domain" description="Restriction endonuclease type IV Mrr" evidence="1">
    <location>
        <begin position="16"/>
        <end position="81"/>
    </location>
</feature>
<dbReference type="SUPFAM" id="SSF52980">
    <property type="entry name" value="Restriction endonuclease-like"/>
    <property type="match status" value="1"/>
</dbReference>
<reference evidence="2" key="1">
    <citation type="submission" date="2021-06" db="EMBL/GenBank/DDBJ databases">
        <authorList>
            <person name="Kallberg Y."/>
            <person name="Tangrot J."/>
            <person name="Rosling A."/>
        </authorList>
    </citation>
    <scope>NUCLEOTIDE SEQUENCE</scope>
    <source>
        <strain evidence="2">MA453B</strain>
    </source>
</reference>
<dbReference type="OrthoDB" id="10514396at2759"/>
<keyword evidence="3" id="KW-1185">Reference proteome</keyword>